<dbReference type="EMBL" id="JADGJH010001526">
    <property type="protein sequence ID" value="KAJ3112597.1"/>
    <property type="molecule type" value="Genomic_DNA"/>
</dbReference>
<protein>
    <recommendedName>
        <fullName evidence="4">NADP-dependent oxidoreductase domain-containing protein</fullName>
    </recommendedName>
</protein>
<sequence length="269" mass="30104">MFLVAQFIDYKNRAPGGYSVNEKGLSRKHVVEGTKASLERLQLDYVDLIFAHRPDQDTPMAEIVRAFNFIIDRGWAFYWGTSEWSAEQITDAHRIAENLGLIGPLMEQPQYNMLHRDRFEREYAPLYAKYGLGTTIFSPLATGILTGKYNTEIPADSRLAHNEYFKKIAVSLETVEGKAKLAKITGLQPIAKKLECTLAQLALAWCIKNPNVSTVITGASKPSQIAENIQALSVVPKLTDEILSEIDAVLENKPESQPKKTTKVFTDTD</sequence>
<dbReference type="PRINTS" id="PR01577">
    <property type="entry name" value="KCNABCHANNEL"/>
</dbReference>
<evidence type="ECO:0000313" key="6">
    <source>
        <dbReference type="Proteomes" id="UP001211907"/>
    </source>
</evidence>
<evidence type="ECO:0000256" key="1">
    <source>
        <dbReference type="ARBA" id="ARBA00006515"/>
    </source>
</evidence>
<dbReference type="InterPro" id="IPR005399">
    <property type="entry name" value="K_chnl_volt-dep_bsu_KCNAB-rel"/>
</dbReference>
<evidence type="ECO:0000256" key="3">
    <source>
        <dbReference type="ARBA" id="ARBA00023002"/>
    </source>
</evidence>
<comment type="similarity">
    <text evidence="1">Belongs to the shaker potassium channel beta subunit family.</text>
</comment>
<evidence type="ECO:0000313" key="5">
    <source>
        <dbReference type="EMBL" id="KAJ3112597.1"/>
    </source>
</evidence>
<feature type="domain" description="NADP-dependent oxidoreductase" evidence="4">
    <location>
        <begin position="19"/>
        <end position="250"/>
    </location>
</feature>
<dbReference type="Pfam" id="PF00248">
    <property type="entry name" value="Aldo_ket_red"/>
    <property type="match status" value="1"/>
</dbReference>
<evidence type="ECO:0000259" key="4">
    <source>
        <dbReference type="Pfam" id="PF00248"/>
    </source>
</evidence>
<dbReference type="Proteomes" id="UP001211907">
    <property type="component" value="Unassembled WGS sequence"/>
</dbReference>
<dbReference type="AlphaFoldDB" id="A0AAD5SY79"/>
<keyword evidence="3" id="KW-0560">Oxidoreductase</keyword>
<keyword evidence="6" id="KW-1185">Reference proteome</keyword>
<proteinExistence type="inferred from homology"/>
<name>A0AAD5SY79_9FUNG</name>
<reference evidence="5" key="1">
    <citation type="submission" date="2020-05" db="EMBL/GenBank/DDBJ databases">
        <title>Phylogenomic resolution of chytrid fungi.</title>
        <authorList>
            <person name="Stajich J.E."/>
            <person name="Amses K."/>
            <person name="Simmons R."/>
            <person name="Seto K."/>
            <person name="Myers J."/>
            <person name="Bonds A."/>
            <person name="Quandt C.A."/>
            <person name="Barry K."/>
            <person name="Liu P."/>
            <person name="Grigoriev I."/>
            <person name="Longcore J.E."/>
            <person name="James T.Y."/>
        </authorList>
    </citation>
    <scope>NUCLEOTIDE SEQUENCE</scope>
    <source>
        <strain evidence="5">JEL0513</strain>
    </source>
</reference>
<dbReference type="PANTHER" id="PTHR43150:SF2">
    <property type="entry name" value="HYPERKINETIC, ISOFORM M"/>
    <property type="match status" value="1"/>
</dbReference>
<organism evidence="5 6">
    <name type="scientific">Physocladia obscura</name>
    <dbReference type="NCBI Taxonomy" id="109957"/>
    <lineage>
        <taxon>Eukaryota</taxon>
        <taxon>Fungi</taxon>
        <taxon>Fungi incertae sedis</taxon>
        <taxon>Chytridiomycota</taxon>
        <taxon>Chytridiomycota incertae sedis</taxon>
        <taxon>Chytridiomycetes</taxon>
        <taxon>Chytridiales</taxon>
        <taxon>Chytriomycetaceae</taxon>
        <taxon>Physocladia</taxon>
    </lineage>
</organism>
<dbReference type="InterPro" id="IPR023210">
    <property type="entry name" value="NADP_OxRdtase_dom"/>
</dbReference>
<evidence type="ECO:0000256" key="2">
    <source>
        <dbReference type="ARBA" id="ARBA00022857"/>
    </source>
</evidence>
<comment type="caution">
    <text evidence="5">The sequence shown here is derived from an EMBL/GenBank/DDBJ whole genome shotgun (WGS) entry which is preliminary data.</text>
</comment>
<dbReference type="GO" id="GO:0016491">
    <property type="term" value="F:oxidoreductase activity"/>
    <property type="evidence" value="ECO:0007669"/>
    <property type="project" value="UniProtKB-KW"/>
</dbReference>
<keyword evidence="2" id="KW-0521">NADP</keyword>
<accession>A0AAD5SY79</accession>
<dbReference type="Gene3D" id="3.20.20.100">
    <property type="entry name" value="NADP-dependent oxidoreductase domain"/>
    <property type="match status" value="1"/>
</dbReference>
<gene>
    <name evidence="5" type="ORF">HK100_002276</name>
</gene>
<dbReference type="PANTHER" id="PTHR43150">
    <property type="entry name" value="HYPERKINETIC, ISOFORM M"/>
    <property type="match status" value="1"/>
</dbReference>
<dbReference type="SUPFAM" id="SSF51430">
    <property type="entry name" value="NAD(P)-linked oxidoreductase"/>
    <property type="match status" value="1"/>
</dbReference>
<dbReference type="InterPro" id="IPR036812">
    <property type="entry name" value="NAD(P)_OxRdtase_dom_sf"/>
</dbReference>